<reference evidence="1" key="1">
    <citation type="journal article" date="2022" name="J Glob Antimicrob Resist">
        <title>Comparative analysis of IMP-4- and OXA-58-containing plasmids of three carbapenemase-producing Acinetobacter ursingii strains in the Netherlands.</title>
        <authorList>
            <person name="Hendrickx A.P.A."/>
            <person name="Schade R.P."/>
            <person name="Landman F."/>
            <person name="Bosch T."/>
            <person name="Schouls L.M."/>
            <person name="van Dijk K."/>
        </authorList>
    </citation>
    <scope>NUCLEOTIDE SEQUENCE</scope>
    <source>
        <strain evidence="1">RIVM_C010761</strain>
    </source>
</reference>
<evidence type="ECO:0000313" key="1">
    <source>
        <dbReference type="EMBL" id="UYF77342.1"/>
    </source>
</evidence>
<name>A0AA46NSA2_9GAMM</name>
<sequence>MNPENKTNDHLNQDNLDLVSAWSNLKNDSAQNASKFGENLSEFILSLDSQLTDNRVSLVNLDIVDEIETNQTLHIQLRNTAGKLLYIGADNDSISLSELDKDNMVINTLEAKFDDNWTEKMNEYVNQDMNEYPQEQNLADQQFNQGQNFDDQQFNQNLQEPDYLYEDVAFVEYEESTQHLPNSDIIDLDRTEYQVLDDELQFSESKDLVVIDSENDQENEIIDDVSKELVKVNGQEFFKRKLNTNQEELLLKAMQLLQEKNSNYIYDSFTPPTSLVPASNVNSDLVASGGKGGSGGTVKNYSLFPNLSNLFKDRSQSAVQELNTQIDGNKDPSAVIANRFDSFKSTIANDEMDLKSVVANQLICEKYNDVLDAHQNYSRSIDDFWKFDKMDDFRGQMVEYGKANNKDLNTIVNELNKGENEPLRKMFQDQIDLIESTPKGKQIISNMYDSHQNFVNKTNSAVDVLKNGEVDLSLKEKFSKDLTQIVENQESISNQVPNFIDKDGKKFNLGEEMKRYAEQIKSALKAVVEFVKSKVGITNNQDDNSHSPTP</sequence>
<gene>
    <name evidence="1" type="ORF">LSO58_18560</name>
</gene>
<dbReference type="Proteomes" id="UP001164081">
    <property type="component" value="Plasmid pRIVM_C010761_3"/>
</dbReference>
<dbReference type="RefSeq" id="WP_263503929.1">
    <property type="nucleotide sequence ID" value="NZ_CP089047.1"/>
</dbReference>
<geneLocation type="plasmid" evidence="1 2">
    <name>pRIVM_C010761_3</name>
</geneLocation>
<dbReference type="EMBL" id="CP089047">
    <property type="protein sequence ID" value="UYF77342.1"/>
    <property type="molecule type" value="Genomic_DNA"/>
</dbReference>
<dbReference type="AlphaFoldDB" id="A0AA46NSA2"/>
<keyword evidence="1" id="KW-0614">Plasmid</keyword>
<protein>
    <submittedName>
        <fullName evidence="1">Uncharacterized protein</fullName>
    </submittedName>
</protein>
<accession>A0AA46NSA2</accession>
<organism evidence="1 2">
    <name type="scientific">Acinetobacter ursingii</name>
    <dbReference type="NCBI Taxonomy" id="108980"/>
    <lineage>
        <taxon>Bacteria</taxon>
        <taxon>Pseudomonadati</taxon>
        <taxon>Pseudomonadota</taxon>
        <taxon>Gammaproteobacteria</taxon>
        <taxon>Moraxellales</taxon>
        <taxon>Moraxellaceae</taxon>
        <taxon>Acinetobacter</taxon>
    </lineage>
</organism>
<proteinExistence type="predicted"/>
<evidence type="ECO:0000313" key="2">
    <source>
        <dbReference type="Proteomes" id="UP001164081"/>
    </source>
</evidence>